<dbReference type="SUPFAM" id="SSF51905">
    <property type="entry name" value="FAD/NAD(P)-binding domain"/>
    <property type="match status" value="2"/>
</dbReference>
<dbReference type="Gene3D" id="3.40.250.10">
    <property type="entry name" value="Rhodanese-like domain"/>
    <property type="match status" value="1"/>
</dbReference>
<comment type="cofactor">
    <cofactor evidence="1">
        <name>FAD</name>
        <dbReference type="ChEBI" id="CHEBI:57692"/>
    </cofactor>
</comment>
<sequence length="557" mass="60339">MNKERIIIVGGLSAGPSAAAKARRTNEQAEIILFEKTENISYATCGIPYAMGGKIQSRDKLMVVKPELLETRFGIDVHLNEPVTDIDPDAHVVYTPKDVYSYDKLVFATGGRAVKPPIENLDASDKWAYAKTIEDFDQVMNSGILDTAKHITIVGAGLIGLETAENLVAKGLKVTVVELAPQILTPWDEKFARMTAEVLKENGIELRLGVAVKSMDPATNVLTLTDGSTMTTDYTLIGISVKPNTEMLTAKGAEHIGNGALVVNEKMETSLPDIYAAGDCAAIPNVVTKETAWFPMGTHSNKGGRAAGANAAGGNETFDGGYGTAIMQAFNYTIARTGLGTKQMDREGIAYASTFIIAGTTPGFYPDQKDIFIEIYYNPETGQLLGAELFGERGVDKRVDVLATAIYAKLTIDDLPRLDLAYAPPFSPAKDPVVVAGYVAGNSMNNGYEEWNVAQAEAYFTAEENKDYVILDVRNPKELEMQGMVEGAINIPLDQLRDRLDELDSSKETFVYCAKGLRGYLATRILEHNGFSTLRNIAGGFTAWKKIVGKVAVLSED</sequence>
<dbReference type="EMBL" id="BAABJX010000051">
    <property type="protein sequence ID" value="GAA4844414.1"/>
    <property type="molecule type" value="Genomic_DNA"/>
</dbReference>
<comment type="similarity">
    <text evidence="2">Belongs to the class-III pyridine nucleotide-disulfide oxidoreductase family.</text>
</comment>
<reference evidence="9" key="1">
    <citation type="journal article" date="2019" name="Int. J. Syst. Evol. Microbiol.">
        <title>The Global Catalogue of Microorganisms (GCM) 10K type strain sequencing project: providing services to taxonomists for standard genome sequencing and annotation.</title>
        <authorList>
            <consortium name="The Broad Institute Genomics Platform"/>
            <consortium name="The Broad Institute Genome Sequencing Center for Infectious Disease"/>
            <person name="Wu L."/>
            <person name="Ma J."/>
        </authorList>
    </citation>
    <scope>NUCLEOTIDE SEQUENCE [LARGE SCALE GENOMIC DNA]</scope>
    <source>
        <strain evidence="9">JCM 18326</strain>
    </source>
</reference>
<dbReference type="RefSeq" id="WP_345373524.1">
    <property type="nucleotide sequence ID" value="NZ_BAABJX010000051.1"/>
</dbReference>
<evidence type="ECO:0000256" key="5">
    <source>
        <dbReference type="ARBA" id="ARBA00023002"/>
    </source>
</evidence>
<dbReference type="SUPFAM" id="SSF55424">
    <property type="entry name" value="FAD/NAD-linked reductases, dimerisation (C-terminal) domain"/>
    <property type="match status" value="1"/>
</dbReference>
<dbReference type="PRINTS" id="PR00368">
    <property type="entry name" value="FADPNR"/>
</dbReference>
<dbReference type="PANTHER" id="PTHR43429">
    <property type="entry name" value="PYRIDINE NUCLEOTIDE-DISULFIDE OXIDOREDUCTASE DOMAIN-CONTAINING"/>
    <property type="match status" value="1"/>
</dbReference>
<dbReference type="InterPro" id="IPR036873">
    <property type="entry name" value="Rhodanese-like_dom_sf"/>
</dbReference>
<organism evidence="8 9">
    <name type="scientific">Algivirga pacifica</name>
    <dbReference type="NCBI Taxonomy" id="1162670"/>
    <lineage>
        <taxon>Bacteria</taxon>
        <taxon>Pseudomonadati</taxon>
        <taxon>Bacteroidota</taxon>
        <taxon>Cytophagia</taxon>
        <taxon>Cytophagales</taxon>
        <taxon>Flammeovirgaceae</taxon>
        <taxon>Algivirga</taxon>
    </lineage>
</organism>
<evidence type="ECO:0000256" key="6">
    <source>
        <dbReference type="ARBA" id="ARBA00023284"/>
    </source>
</evidence>
<dbReference type="PROSITE" id="PS50206">
    <property type="entry name" value="RHODANESE_3"/>
    <property type="match status" value="1"/>
</dbReference>
<accession>A0ABP9DKL7</accession>
<evidence type="ECO:0000259" key="7">
    <source>
        <dbReference type="PROSITE" id="PS50206"/>
    </source>
</evidence>
<evidence type="ECO:0000256" key="1">
    <source>
        <dbReference type="ARBA" id="ARBA00001974"/>
    </source>
</evidence>
<gene>
    <name evidence="8" type="ORF">GCM10023331_31600</name>
</gene>
<evidence type="ECO:0000256" key="2">
    <source>
        <dbReference type="ARBA" id="ARBA00009130"/>
    </source>
</evidence>
<evidence type="ECO:0000313" key="9">
    <source>
        <dbReference type="Proteomes" id="UP001500298"/>
    </source>
</evidence>
<dbReference type="PANTHER" id="PTHR43429:SF1">
    <property type="entry name" value="NAD(P)H SULFUR OXIDOREDUCTASE (COA-DEPENDENT)"/>
    <property type="match status" value="1"/>
</dbReference>
<keyword evidence="4" id="KW-0274">FAD</keyword>
<dbReference type="InterPro" id="IPR004099">
    <property type="entry name" value="Pyr_nucl-diS_OxRdtase_dimer"/>
</dbReference>
<keyword evidence="3" id="KW-0285">Flavoprotein</keyword>
<dbReference type="SUPFAM" id="SSF52821">
    <property type="entry name" value="Rhodanese/Cell cycle control phosphatase"/>
    <property type="match status" value="1"/>
</dbReference>
<dbReference type="InterPro" id="IPR036188">
    <property type="entry name" value="FAD/NAD-bd_sf"/>
</dbReference>
<protein>
    <submittedName>
        <fullName evidence="8">FAD-dependent oxidoreductase</fullName>
    </submittedName>
</protein>
<proteinExistence type="inferred from homology"/>
<dbReference type="PRINTS" id="PR00411">
    <property type="entry name" value="PNDRDTASEI"/>
</dbReference>
<dbReference type="Pfam" id="PF07992">
    <property type="entry name" value="Pyr_redox_2"/>
    <property type="match status" value="1"/>
</dbReference>
<dbReference type="Proteomes" id="UP001500298">
    <property type="component" value="Unassembled WGS sequence"/>
</dbReference>
<comment type="caution">
    <text evidence="8">The sequence shown here is derived from an EMBL/GenBank/DDBJ whole genome shotgun (WGS) entry which is preliminary data.</text>
</comment>
<dbReference type="InterPro" id="IPR001763">
    <property type="entry name" value="Rhodanese-like_dom"/>
</dbReference>
<name>A0ABP9DKL7_9BACT</name>
<evidence type="ECO:0000256" key="3">
    <source>
        <dbReference type="ARBA" id="ARBA00022630"/>
    </source>
</evidence>
<evidence type="ECO:0000313" key="8">
    <source>
        <dbReference type="EMBL" id="GAA4844414.1"/>
    </source>
</evidence>
<dbReference type="SMART" id="SM00450">
    <property type="entry name" value="RHOD"/>
    <property type="match status" value="1"/>
</dbReference>
<dbReference type="Pfam" id="PF00581">
    <property type="entry name" value="Rhodanese"/>
    <property type="match status" value="1"/>
</dbReference>
<dbReference type="InterPro" id="IPR023753">
    <property type="entry name" value="FAD/NAD-binding_dom"/>
</dbReference>
<keyword evidence="9" id="KW-1185">Reference proteome</keyword>
<keyword evidence="5" id="KW-0560">Oxidoreductase</keyword>
<keyword evidence="6" id="KW-0676">Redox-active center</keyword>
<dbReference type="InterPro" id="IPR016156">
    <property type="entry name" value="FAD/NAD-linked_Rdtase_dimer_sf"/>
</dbReference>
<dbReference type="InterPro" id="IPR050260">
    <property type="entry name" value="FAD-bd_OxRdtase"/>
</dbReference>
<feature type="domain" description="Rhodanese" evidence="7">
    <location>
        <begin position="464"/>
        <end position="553"/>
    </location>
</feature>
<dbReference type="Gene3D" id="3.50.50.60">
    <property type="entry name" value="FAD/NAD(P)-binding domain"/>
    <property type="match status" value="2"/>
</dbReference>
<dbReference type="Pfam" id="PF02852">
    <property type="entry name" value="Pyr_redox_dim"/>
    <property type="match status" value="1"/>
</dbReference>
<evidence type="ECO:0000256" key="4">
    <source>
        <dbReference type="ARBA" id="ARBA00022827"/>
    </source>
</evidence>